<sequence length="251" mass="28712">MNYILEDITLKNQTINLAVPKDFNSTQKYSLYLVFDGQQLLTNSESNILANNQTNKIFIGLNSSNDATRFNNLAAYHNRTVKSLMTKYFPELKDITNDYLGGQGQATINFITKDLLPWLTSQKSIQIADLNLLGCSMGAYLSLQMLYLSNLTFKKAYLFSASIWFNEAILNDLKTKALNNNSSLTVNLWVGLKEPKSFEKTIATNYYQDALNVKSILTSHQQIKVNFFVEKNGAHGFKWWINFLNNHQELY</sequence>
<dbReference type="PANTHER" id="PTHR48098">
    <property type="entry name" value="ENTEROCHELIN ESTERASE-RELATED"/>
    <property type="match status" value="1"/>
</dbReference>
<accession>A0A846U076</accession>
<organism evidence="1 2">
    <name type="scientific">Spiroplasma platyhelix PALS-1</name>
    <dbReference type="NCBI Taxonomy" id="1276218"/>
    <lineage>
        <taxon>Bacteria</taxon>
        <taxon>Bacillati</taxon>
        <taxon>Mycoplasmatota</taxon>
        <taxon>Mollicutes</taxon>
        <taxon>Entomoplasmatales</taxon>
        <taxon>Spiroplasmataceae</taxon>
        <taxon>Spiroplasma</taxon>
    </lineage>
</organism>
<dbReference type="Proteomes" id="UP000584587">
    <property type="component" value="Unassembled WGS sequence"/>
</dbReference>
<dbReference type="Gene3D" id="3.40.50.1820">
    <property type="entry name" value="alpha/beta hydrolase"/>
    <property type="match status" value="1"/>
</dbReference>
<dbReference type="EMBL" id="JAAVVK010000001">
    <property type="protein sequence ID" value="NKE38246.1"/>
    <property type="molecule type" value="Genomic_DNA"/>
</dbReference>
<dbReference type="InterPro" id="IPR000801">
    <property type="entry name" value="Esterase-like"/>
</dbReference>
<dbReference type="PANTHER" id="PTHR48098:SF6">
    <property type="entry name" value="FERRI-BACILLIBACTIN ESTERASE BESA"/>
    <property type="match status" value="1"/>
</dbReference>
<proteinExistence type="predicted"/>
<dbReference type="InterPro" id="IPR029058">
    <property type="entry name" value="AB_hydrolase_fold"/>
</dbReference>
<evidence type="ECO:0000313" key="2">
    <source>
        <dbReference type="Proteomes" id="UP000584587"/>
    </source>
</evidence>
<dbReference type="AlphaFoldDB" id="A0A846U076"/>
<gene>
    <name evidence="1" type="ORF">HER12_00550</name>
</gene>
<dbReference type="SUPFAM" id="SSF53474">
    <property type="entry name" value="alpha/beta-Hydrolases"/>
    <property type="match status" value="1"/>
</dbReference>
<evidence type="ECO:0008006" key="3">
    <source>
        <dbReference type="Google" id="ProtNLM"/>
    </source>
</evidence>
<comment type="caution">
    <text evidence="1">The sequence shown here is derived from an EMBL/GenBank/DDBJ whole genome shotgun (WGS) entry which is preliminary data.</text>
</comment>
<dbReference type="Pfam" id="PF00756">
    <property type="entry name" value="Esterase"/>
    <property type="match status" value="1"/>
</dbReference>
<dbReference type="RefSeq" id="WP_168104723.1">
    <property type="nucleotide sequence ID" value="NZ_CP051215.1"/>
</dbReference>
<dbReference type="InterPro" id="IPR050583">
    <property type="entry name" value="Mycobacterial_A85_antigen"/>
</dbReference>
<protein>
    <recommendedName>
        <fullName evidence="3">Esterase</fullName>
    </recommendedName>
</protein>
<reference evidence="1 2" key="1">
    <citation type="submission" date="2020-04" db="EMBL/GenBank/DDBJ databases">
        <title>Complete genome sequence of Spiroplasma platyhelix ATCC 51748, an insect isolate.</title>
        <authorList>
            <person name="Green E.A."/>
            <person name="Klassen J.L."/>
        </authorList>
    </citation>
    <scope>NUCLEOTIDE SEQUENCE [LARGE SCALE GENOMIC DNA]</scope>
    <source>
        <strain evidence="1 2">PALS-1</strain>
    </source>
</reference>
<keyword evidence="2" id="KW-1185">Reference proteome</keyword>
<evidence type="ECO:0000313" key="1">
    <source>
        <dbReference type="EMBL" id="NKE38246.1"/>
    </source>
</evidence>
<name>A0A846U076_9MOLU</name>